<dbReference type="GO" id="GO:2001070">
    <property type="term" value="F:starch binding"/>
    <property type="evidence" value="ECO:0007669"/>
    <property type="project" value="InterPro"/>
</dbReference>
<keyword evidence="3" id="KW-1185">Reference proteome</keyword>
<dbReference type="OrthoDB" id="1683298at2"/>
<dbReference type="Gene3D" id="2.60.40.10">
    <property type="entry name" value="Immunoglobulins"/>
    <property type="match status" value="1"/>
</dbReference>
<evidence type="ECO:0000259" key="1">
    <source>
        <dbReference type="SMART" id="SM01066"/>
    </source>
</evidence>
<dbReference type="RefSeq" id="WP_127015573.1">
    <property type="nucleotide sequence ID" value="NZ_CP016379.1"/>
</dbReference>
<gene>
    <name evidence="2" type="ORF">BBF96_01825</name>
</gene>
<dbReference type="AlphaFoldDB" id="A0A3Q9HNW3"/>
<dbReference type="Pfam" id="PF16760">
    <property type="entry name" value="CBM53"/>
    <property type="match status" value="1"/>
</dbReference>
<sequence length="113" mass="13031">MAQTNYQLDPNMDQGIKVEPTPIIAGQRVDIEYDGLLAKAGAQEIYLHAGFGRNDSWTNVMDIKMTRQGNRFVTRLAIEDETRFNFCFRDNAGNWDNNNGRNWSFEIHNGKLY</sequence>
<reference evidence="2 3" key="1">
    <citation type="submission" date="2016-07" db="EMBL/GenBank/DDBJ databases">
        <title>Genome and transcriptome analysis of iron-reducing fermentative bacteria Anoxybacter fermentans.</title>
        <authorList>
            <person name="Zeng X."/>
            <person name="Shao Z."/>
        </authorList>
    </citation>
    <scope>NUCLEOTIDE SEQUENCE [LARGE SCALE GENOMIC DNA]</scope>
    <source>
        <strain evidence="2 3">DY22613</strain>
    </source>
</reference>
<dbReference type="SMART" id="SM01066">
    <property type="entry name" value="CBM_25"/>
    <property type="match status" value="1"/>
</dbReference>
<evidence type="ECO:0000313" key="3">
    <source>
        <dbReference type="Proteomes" id="UP000267250"/>
    </source>
</evidence>
<feature type="domain" description="Carbohydrate binding module family 25" evidence="1">
    <location>
        <begin position="26"/>
        <end position="108"/>
    </location>
</feature>
<proteinExistence type="predicted"/>
<dbReference type="InterPro" id="IPR005085">
    <property type="entry name" value="CBM25"/>
</dbReference>
<accession>A0A3Q9HNW3</accession>
<organism evidence="2 3">
    <name type="scientific">Anoxybacter fermentans</name>
    <dbReference type="NCBI Taxonomy" id="1323375"/>
    <lineage>
        <taxon>Bacteria</taxon>
        <taxon>Bacillati</taxon>
        <taxon>Bacillota</taxon>
        <taxon>Clostridia</taxon>
        <taxon>Halanaerobiales</taxon>
        <taxon>Anoxybacter</taxon>
    </lineage>
</organism>
<dbReference type="EMBL" id="CP016379">
    <property type="protein sequence ID" value="AZR72245.1"/>
    <property type="molecule type" value="Genomic_DNA"/>
</dbReference>
<dbReference type="KEGG" id="aft:BBF96_01825"/>
<dbReference type="InterPro" id="IPR013783">
    <property type="entry name" value="Ig-like_fold"/>
</dbReference>
<name>A0A3Q9HNW3_9FIRM</name>
<protein>
    <submittedName>
        <fullName evidence="2">Carbohydrate-binding protein</fullName>
    </submittedName>
</protein>
<dbReference type="Proteomes" id="UP000267250">
    <property type="component" value="Chromosome"/>
</dbReference>
<evidence type="ECO:0000313" key="2">
    <source>
        <dbReference type="EMBL" id="AZR72245.1"/>
    </source>
</evidence>